<evidence type="ECO:0000313" key="3">
    <source>
        <dbReference type="EMBL" id="VEU39901.1"/>
    </source>
</evidence>
<reference evidence="3 4" key="1">
    <citation type="submission" date="2019-01" db="EMBL/GenBank/DDBJ databases">
        <authorList>
            <person name="Ferrante I. M."/>
        </authorList>
    </citation>
    <scope>NUCLEOTIDE SEQUENCE [LARGE SCALE GENOMIC DNA]</scope>
    <source>
        <strain evidence="3 4">B856</strain>
    </source>
</reference>
<protein>
    <submittedName>
        <fullName evidence="3">Uncharacterized protein</fullName>
    </submittedName>
</protein>
<keyword evidence="2" id="KW-1133">Transmembrane helix</keyword>
<keyword evidence="4" id="KW-1185">Reference proteome</keyword>
<feature type="transmembrane region" description="Helical" evidence="2">
    <location>
        <begin position="79"/>
        <end position="98"/>
    </location>
</feature>
<accession>A0A448ZD04</accession>
<dbReference type="Proteomes" id="UP000291116">
    <property type="component" value="Unassembled WGS sequence"/>
</dbReference>
<gene>
    <name evidence="3" type="ORF">PSNMU_V1.4_AUG-EV-PASAV3_0067670</name>
</gene>
<keyword evidence="2" id="KW-0472">Membrane</keyword>
<dbReference type="EMBL" id="CAACVS010000244">
    <property type="protein sequence ID" value="VEU39901.1"/>
    <property type="molecule type" value="Genomic_DNA"/>
</dbReference>
<proteinExistence type="predicted"/>
<organism evidence="3 4">
    <name type="scientific">Pseudo-nitzschia multistriata</name>
    <dbReference type="NCBI Taxonomy" id="183589"/>
    <lineage>
        <taxon>Eukaryota</taxon>
        <taxon>Sar</taxon>
        <taxon>Stramenopiles</taxon>
        <taxon>Ochrophyta</taxon>
        <taxon>Bacillariophyta</taxon>
        <taxon>Bacillariophyceae</taxon>
        <taxon>Bacillariophycidae</taxon>
        <taxon>Bacillariales</taxon>
        <taxon>Bacillariaceae</taxon>
        <taxon>Pseudo-nitzschia</taxon>
    </lineage>
</organism>
<dbReference type="AlphaFoldDB" id="A0A448ZD04"/>
<feature type="region of interest" description="Disordered" evidence="1">
    <location>
        <begin position="469"/>
        <end position="535"/>
    </location>
</feature>
<evidence type="ECO:0000313" key="4">
    <source>
        <dbReference type="Proteomes" id="UP000291116"/>
    </source>
</evidence>
<evidence type="ECO:0000256" key="1">
    <source>
        <dbReference type="SAM" id="MobiDB-lite"/>
    </source>
</evidence>
<evidence type="ECO:0000256" key="2">
    <source>
        <dbReference type="SAM" id="Phobius"/>
    </source>
</evidence>
<feature type="transmembrane region" description="Helical" evidence="2">
    <location>
        <begin position="54"/>
        <end position="73"/>
    </location>
</feature>
<keyword evidence="2" id="KW-0812">Transmembrane</keyword>
<name>A0A448ZD04_9STRA</name>
<feature type="compositionally biased region" description="Polar residues" evidence="1">
    <location>
        <begin position="521"/>
        <end position="531"/>
    </location>
</feature>
<sequence length="756" mass="81379">MNWCRRCAGVDRVCTSAIAAPYPVGSCSFDRALGASADVMRCNVMPCDAMRCAILVYGGVLWVLGAGRIIAAVRCSNNLLLVVLLVVLLLMVMVIVLLPRLWVERGLLPEAAPAGAGGADDIVKRVLRCGVEFCHREKGVTRGSSRSEGIRRGGQFPVQRNETRYGPRVQRLGKSLLVAAVYWWLRLLLRLRLLHRAPPFSHSARIRIRIRTRIGSFSVPPLVSSEFKHKGELREGHPVDEEFDSAKPALYRSAAAAAALRVVVAATAVAVAVVDLSLVEKGPRAVRHYRQASVRTGHGRFPRPLPAAPVKGRLLHGKGRFLGPVHLVPVAQDKLLSRGQAPDKDDLVLLPAAVAPRAAPFQGLRAGESEPPADPPLRSGKHPALLGGLAIDLVAAASVPGRVVASGRLRAVHGRHLARVGMEWNRIEWNRAGGACWPAPALVHRGCRGGRIETKGKGTNQSHSFILAQSPSRPVHEPVPNAGTLPRPGRPRQRPTLPDEISEPSYLSYGTGYGHAREPRSVSTHTQTDSVRPSLGGGARLAVRVQLSGVAHGVRQGGLALGLRRSGFVHRDVSSARVPTLSVRRVQFHGRVGGLFVLVLGPGFLEFPSQPVVGNGEHLRGMVFPLEFLVFFQFAHLSLPAAPALVVQVEQVGRPVVEAVKDVRRVQNSGAPLVALLDEPLEQVLSDADVEAGGDFVEEQDLKGPDQAQHDLDPAALPVRELVHVPVQIDSEHADQLVAALGVRVLELLLPTQTNT</sequence>